<name>A0A9P0QMD4_9ASCO</name>
<evidence type="ECO:0000256" key="10">
    <source>
        <dbReference type="RuleBase" id="RU368011"/>
    </source>
</evidence>
<evidence type="ECO:0000256" key="8">
    <source>
        <dbReference type="ARBA" id="ARBA00023306"/>
    </source>
</evidence>
<sequence>MSESYPAILNSVVDSFEIKPDLVMLSKIDESIQKSSIQRSLKLEQQQSILNQLQKEYDSLLKEANSLSDPSSSEDILAQLEIKTVPSVSPNDNLFDLFDKKSIELDNSKVVLAKRINELDSQINLKKINISKLHEQLEKVTQQTENVLNENLLQNPDSKIMKINLYKSLGILIENGTNGVDEDKILLYNKENDLTSILNVNDKYSDYFITNHIWDRL</sequence>
<evidence type="ECO:0000256" key="7">
    <source>
        <dbReference type="ARBA" id="ARBA00023242"/>
    </source>
</evidence>
<comment type="function">
    <text evidence="10">Acts as a component of the essential kinetochore-associated NDC80 complex, which is required for chromosome segregation and spindle checkpoint activity.</text>
</comment>
<evidence type="ECO:0000313" key="12">
    <source>
        <dbReference type="EMBL" id="CAH2351051.1"/>
    </source>
</evidence>
<comment type="subunit">
    <text evidence="10">Component of the NDC80 complex.</text>
</comment>
<dbReference type="Gene3D" id="3.30.160.430">
    <property type="match status" value="1"/>
</dbReference>
<dbReference type="GO" id="GO:0007059">
    <property type="term" value="P:chromosome segregation"/>
    <property type="evidence" value="ECO:0007669"/>
    <property type="project" value="TreeGrafter"/>
</dbReference>
<evidence type="ECO:0000256" key="3">
    <source>
        <dbReference type="ARBA" id="ARBA00022618"/>
    </source>
</evidence>
<dbReference type="InterPro" id="IPR038066">
    <property type="entry name" value="Spc24_Fungi_globular_sf"/>
</dbReference>
<evidence type="ECO:0000256" key="6">
    <source>
        <dbReference type="ARBA" id="ARBA00023054"/>
    </source>
</evidence>
<evidence type="ECO:0000256" key="5">
    <source>
        <dbReference type="ARBA" id="ARBA00022838"/>
    </source>
</evidence>
<gene>
    <name evidence="12" type="ORF">CLIB1423_02S11144</name>
</gene>
<keyword evidence="7 10" id="KW-0539">Nucleus</keyword>
<dbReference type="PANTHER" id="PTHR22142:SF2">
    <property type="entry name" value="KINETOCHORE PROTEIN SPC24"/>
    <property type="match status" value="1"/>
</dbReference>
<accession>A0A9P0QMD4</accession>
<dbReference type="InterPro" id="IPR013252">
    <property type="entry name" value="Ndc80_Spc24"/>
</dbReference>
<keyword evidence="5 10" id="KW-0995">Kinetochore</keyword>
<keyword evidence="4 10" id="KW-0498">Mitosis</keyword>
<keyword evidence="3 10" id="KW-0132">Cell division</keyword>
<dbReference type="Pfam" id="PF08286">
    <property type="entry name" value="Spc24"/>
    <property type="match status" value="1"/>
</dbReference>
<protein>
    <recommendedName>
        <fullName evidence="10">Kinetochore protein Spc24</fullName>
    </recommendedName>
</protein>
<dbReference type="CDD" id="cd11565">
    <property type="entry name" value="RWD_Spc24"/>
    <property type="match status" value="1"/>
</dbReference>
<keyword evidence="13" id="KW-1185">Reference proteome</keyword>
<evidence type="ECO:0000256" key="9">
    <source>
        <dbReference type="ARBA" id="ARBA00023328"/>
    </source>
</evidence>
<evidence type="ECO:0000256" key="11">
    <source>
        <dbReference type="SAM" id="Coils"/>
    </source>
</evidence>
<dbReference type="GO" id="GO:0051301">
    <property type="term" value="P:cell division"/>
    <property type="evidence" value="ECO:0007669"/>
    <property type="project" value="UniProtKB-UniRule"/>
</dbReference>
<evidence type="ECO:0000256" key="4">
    <source>
        <dbReference type="ARBA" id="ARBA00022776"/>
    </source>
</evidence>
<evidence type="ECO:0000313" key="13">
    <source>
        <dbReference type="Proteomes" id="UP000837801"/>
    </source>
</evidence>
<evidence type="ECO:0000256" key="2">
    <source>
        <dbReference type="ARBA" id="ARBA00022454"/>
    </source>
</evidence>
<dbReference type="PANTHER" id="PTHR22142">
    <property type="match status" value="1"/>
</dbReference>
<keyword evidence="8 10" id="KW-0131">Cell cycle</keyword>
<comment type="caution">
    <text evidence="12">The sequence shown here is derived from an EMBL/GenBank/DDBJ whole genome shotgun (WGS) entry which is preliminary data.</text>
</comment>
<dbReference type="GO" id="GO:0031262">
    <property type="term" value="C:Ndc80 complex"/>
    <property type="evidence" value="ECO:0007669"/>
    <property type="project" value="TreeGrafter"/>
</dbReference>
<dbReference type="GO" id="GO:0008017">
    <property type="term" value="F:microtubule binding"/>
    <property type="evidence" value="ECO:0007669"/>
    <property type="project" value="TreeGrafter"/>
</dbReference>
<keyword evidence="9 10" id="KW-0137">Centromere</keyword>
<dbReference type="Proteomes" id="UP000837801">
    <property type="component" value="Unassembled WGS sequence"/>
</dbReference>
<dbReference type="AlphaFoldDB" id="A0A9P0QMD4"/>
<proteinExistence type="inferred from homology"/>
<feature type="coiled-coil region" evidence="11">
    <location>
        <begin position="116"/>
        <end position="150"/>
    </location>
</feature>
<organism evidence="12 13">
    <name type="scientific">[Candida] railenensis</name>
    <dbReference type="NCBI Taxonomy" id="45579"/>
    <lineage>
        <taxon>Eukaryota</taxon>
        <taxon>Fungi</taxon>
        <taxon>Dikarya</taxon>
        <taxon>Ascomycota</taxon>
        <taxon>Saccharomycotina</taxon>
        <taxon>Pichiomycetes</taxon>
        <taxon>Debaryomycetaceae</taxon>
        <taxon>Kurtzmaniella</taxon>
    </lineage>
</organism>
<dbReference type="EMBL" id="CAKXYY010000002">
    <property type="protein sequence ID" value="CAH2351051.1"/>
    <property type="molecule type" value="Genomic_DNA"/>
</dbReference>
<dbReference type="GO" id="GO:0005634">
    <property type="term" value="C:nucleus"/>
    <property type="evidence" value="ECO:0007669"/>
    <property type="project" value="UniProtKB-SubCell"/>
</dbReference>
<dbReference type="SUPFAM" id="SSF143026">
    <property type="entry name" value="Kinetochore globular domain"/>
    <property type="match status" value="1"/>
</dbReference>
<reference evidence="12" key="1">
    <citation type="submission" date="2022-03" db="EMBL/GenBank/DDBJ databases">
        <authorList>
            <person name="Legras J.-L."/>
            <person name="Devillers H."/>
            <person name="Grondin C."/>
        </authorList>
    </citation>
    <scope>NUCLEOTIDE SEQUENCE</scope>
    <source>
        <strain evidence="12">CLIB 1423</strain>
    </source>
</reference>
<evidence type="ECO:0000256" key="1">
    <source>
        <dbReference type="ARBA" id="ARBA00007804"/>
    </source>
</evidence>
<keyword evidence="6 11" id="KW-0175">Coiled coil</keyword>
<keyword evidence="2 10" id="KW-0158">Chromosome</keyword>
<dbReference type="OrthoDB" id="3344830at2759"/>
<comment type="subcellular location">
    <subcellularLocation>
        <location evidence="10">Nucleus</location>
    </subcellularLocation>
    <subcellularLocation>
        <location evidence="10">Chromosome</location>
        <location evidence="10">Centromere</location>
        <location evidence="10">Kinetochore</location>
    </subcellularLocation>
</comment>
<comment type="similarity">
    <text evidence="1 10">Belongs to the SPC24 family.</text>
</comment>